<dbReference type="PATRIC" id="fig|211586.12.peg.1453"/>
<organism evidence="2 3">
    <name type="scientific">Shewanella oneidensis (strain ATCC 700550 / JCM 31522 / CIP 106686 / LMG 19005 / NCIMB 14063 / MR-1)</name>
    <dbReference type="NCBI Taxonomy" id="211586"/>
    <lineage>
        <taxon>Bacteria</taxon>
        <taxon>Pseudomonadati</taxon>
        <taxon>Pseudomonadota</taxon>
        <taxon>Gammaproteobacteria</taxon>
        <taxon>Alteromonadales</taxon>
        <taxon>Shewanellaceae</taxon>
        <taxon>Shewanella</taxon>
    </lineage>
</organism>
<dbReference type="OrthoDB" id="6271052at2"/>
<dbReference type="RefSeq" id="WP_011071692.1">
    <property type="nucleotide sequence ID" value="NC_004347.2"/>
</dbReference>
<dbReference type="EMBL" id="AE014299">
    <property type="protein sequence ID" value="AFV73531.1"/>
    <property type="molecule type" value="Genomic_DNA"/>
</dbReference>
<dbReference type="HOGENOM" id="CLU_1577430_0_0_6"/>
<evidence type="ECO:0008006" key="4">
    <source>
        <dbReference type="Google" id="ProtNLM"/>
    </source>
</evidence>
<reference evidence="2 3" key="1">
    <citation type="journal article" date="2002" name="Nat. Biotechnol.">
        <title>Genome sequence of the dissimilatory metal ion-reducing bacterium Shewanella oneidensis.</title>
        <authorList>
            <person name="Heidelberg J.F."/>
            <person name="Paulsen I.T."/>
            <person name="Nelson K.E."/>
            <person name="Gaidos E.J."/>
            <person name="Nelson W.C."/>
            <person name="Read T.D."/>
            <person name="Eisen J.A."/>
            <person name="Seshadri R."/>
            <person name="Ward N."/>
            <person name="Methe B."/>
            <person name="Clayton R.A."/>
            <person name="Meyer T."/>
            <person name="Tsapin A."/>
            <person name="Scott J."/>
            <person name="Beanan M."/>
            <person name="Brinkac L."/>
            <person name="Daugherty S."/>
            <person name="DeBoy R.T."/>
            <person name="Dodson R.J."/>
            <person name="Durkin A.S."/>
            <person name="Haft D.H."/>
            <person name="Kolonay J.F."/>
            <person name="Madupu R."/>
            <person name="Peterson J.D."/>
            <person name="Umayam L.A."/>
            <person name="White O."/>
            <person name="Wolf A.M."/>
            <person name="Vamathevan J."/>
            <person name="Weidman J."/>
            <person name="Impraim M."/>
            <person name="Lee K."/>
            <person name="Berry K."/>
            <person name="Lee C."/>
            <person name="Mueller J."/>
            <person name="Khouri H."/>
            <person name="Gill J."/>
            <person name="Utterback T.R."/>
            <person name="McDonald L.A."/>
            <person name="Feldblyum T.V."/>
            <person name="Smith H.O."/>
            <person name="Venter J.C."/>
            <person name="Nealson K.H."/>
            <person name="Fraser C.M."/>
        </authorList>
    </citation>
    <scope>NUCLEOTIDE SEQUENCE [LARGE SCALE GENOMIC DNA]</scope>
    <source>
        <strain evidence="3">ATCC 700550 / JCM 31522 / CIP 106686 / LMG 19005 / NCIMB 14063 / MR-1</strain>
    </source>
</reference>
<reference evidence="2 3" key="2">
    <citation type="journal article" date="2005" name="Proteomics">
        <title>Global detection and characterization of hypothetical proteins in Shewanella oneidensis MR-1 using LC-MS based proteomics.</title>
        <authorList>
            <person name="Elias D.A."/>
            <person name="Monroe M.E."/>
            <person name="Marshall M.J."/>
            <person name="Romine M.F."/>
            <person name="Belieav A.S."/>
            <person name="Fredrickson J.K."/>
            <person name="Anderson G.A."/>
            <person name="Smith R.D."/>
            <person name="Lipton M.S."/>
        </authorList>
    </citation>
    <scope>NUCLEOTIDE SEQUENCE [LARGE SCALE GENOMIC DNA]</scope>
    <source>
        <strain evidence="3">ATCC 700550 / JCM 31522 / CIP 106686 / LMG 19005 / NCIMB 14063 / MR-1</strain>
    </source>
</reference>
<feature type="transmembrane region" description="Helical" evidence="1">
    <location>
        <begin position="21"/>
        <end position="39"/>
    </location>
</feature>
<feature type="transmembrane region" description="Helical" evidence="1">
    <location>
        <begin position="51"/>
        <end position="72"/>
    </location>
</feature>
<dbReference type="Proteomes" id="UP000008186">
    <property type="component" value="Chromosome"/>
</dbReference>
<keyword evidence="1" id="KW-0472">Membrane</keyword>
<protein>
    <recommendedName>
        <fullName evidence="4">PH domain-containing protein</fullName>
    </recommendedName>
</protein>
<evidence type="ECO:0000256" key="1">
    <source>
        <dbReference type="SAM" id="Phobius"/>
    </source>
</evidence>
<accession>K4PW06</accession>
<dbReference type="PaxDb" id="211586-SO_4775"/>
<dbReference type="AlphaFoldDB" id="K4PW06"/>
<gene>
    <name evidence="2" type="ordered locus">SO_4775</name>
</gene>
<evidence type="ECO:0000313" key="3">
    <source>
        <dbReference type="Proteomes" id="UP000008186"/>
    </source>
</evidence>
<dbReference type="STRING" id="211586.SO_4775"/>
<dbReference type="eggNOG" id="ENOG5033CZI">
    <property type="taxonomic scope" value="Bacteria"/>
</dbReference>
<reference evidence="2 3" key="4">
    <citation type="journal article" date="2011" name="BMC Genomics">
        <title>Genome-wide protein localization prediction strategies for gram negative bacteria.</title>
        <authorList>
            <person name="Romine M.F."/>
        </authorList>
    </citation>
    <scope>NUCLEOTIDE SEQUENCE [LARGE SCALE GENOMIC DNA]</scope>
    <source>
        <strain evidence="3">ATCC 700550 / JCM 31522 / CIP 106686 / LMG 19005 / NCIMB 14063 / MR-1</strain>
    </source>
</reference>
<proteinExistence type="predicted"/>
<keyword evidence="3" id="KW-1185">Reference proteome</keyword>
<name>K4PW06_SHEON</name>
<keyword evidence="1" id="KW-0812">Transmembrane</keyword>
<dbReference type="BioCyc" id="SONE211586:G1GMP-1394-MONOMER"/>
<sequence>MNIERTFFYYEKIRKQQAKMIAFNMLFLPVILWLILILIPKNNPFYNQFLFYVKYIAVTSELVMLSLAAWLLTHPAKFYIKLTNSEFSSFHPTFKECTFSVNPQDIIEIKQSTDIGADASLISVKINNGSSVLLSPNYPYKRSELYDALRLVNPNIKTPKNTWLFPYKK</sequence>
<reference evidence="2 3" key="3">
    <citation type="journal article" date="2008" name="Appl. Environ. Microbiol.">
        <title>Identification of mobile elements and pseudogenes in the Shewanella oneidensis MR-1 genome.</title>
        <authorList>
            <person name="Romine M.F."/>
            <person name="Carlson T.S."/>
            <person name="Norbeck A.D."/>
            <person name="McCue L.A."/>
            <person name="Lipton M.S."/>
        </authorList>
    </citation>
    <scope>NUCLEOTIDE SEQUENCE [LARGE SCALE GENOMIC DNA]</scope>
    <source>
        <strain evidence="3">ATCC 700550 / JCM 31522 / CIP 106686 / LMG 19005 / NCIMB 14063 / MR-1</strain>
    </source>
</reference>
<evidence type="ECO:0000313" key="2">
    <source>
        <dbReference type="EMBL" id="AFV73531.1"/>
    </source>
</evidence>
<dbReference type="KEGG" id="son:SO_4775"/>
<keyword evidence="1" id="KW-1133">Transmembrane helix</keyword>